<gene>
    <name evidence="1" type="ORF">HICON_15370</name>
</gene>
<evidence type="ECO:0000313" key="1">
    <source>
        <dbReference type="EMBL" id="CBY86998.1"/>
    </source>
</evidence>
<reference evidence="1 2" key="1">
    <citation type="journal article" date="2012" name="Emerg. Infect. Dis.">
        <title>Lineage-specific Virulence Determinants of Haemophilus influenzae Biogroup aegyptius.</title>
        <authorList>
            <person name="Strouts F.R."/>
            <person name="Power P."/>
            <person name="Croucher N.J."/>
            <person name="Corton N."/>
            <person name="van Tonder A."/>
            <person name="Quail M.A."/>
            <person name="Langford P.R."/>
            <person name="Hudson M.J."/>
            <person name="Parkhill J."/>
            <person name="Kroll J.S."/>
            <person name="Bentley S.D."/>
        </authorList>
    </citation>
    <scope>NUCLEOTIDE SEQUENCE [LARGE SCALE GENOMIC DNA]</scope>
    <source>
        <strain evidence="1 2">F3047</strain>
    </source>
</reference>
<evidence type="ECO:0000313" key="2">
    <source>
        <dbReference type="Proteomes" id="UP000006797"/>
    </source>
</evidence>
<organism evidence="1 2">
    <name type="scientific">Haemophilus influenzae F3047</name>
    <dbReference type="NCBI Taxonomy" id="935897"/>
    <lineage>
        <taxon>Bacteria</taxon>
        <taxon>Pseudomonadati</taxon>
        <taxon>Pseudomonadota</taxon>
        <taxon>Gammaproteobacteria</taxon>
        <taxon>Pasteurellales</taxon>
        <taxon>Pasteurellaceae</taxon>
        <taxon>Haemophilus</taxon>
    </lineage>
</organism>
<dbReference type="EMBL" id="FQ670204">
    <property type="protein sequence ID" value="CBY86998.1"/>
    <property type="molecule type" value="Genomic_DNA"/>
</dbReference>
<sequence length="150" mass="17701">MPFVLGEIKYFRRNKMKEFNLDAALNGEPVNANGQKCYVVREVTELLDDQSLRRFVVIFPNSSTNAEVWDEHDLIDDIRMWEEPKISIENLPKPFKPKHCEEYVYIAGNKVFHRISINDDFDISLAESGQCYRTEENAQKWIDFMKSMME</sequence>
<proteinExistence type="predicted"/>
<name>A0AAV2U494_HAEIF</name>
<dbReference type="Proteomes" id="UP000006797">
    <property type="component" value="Chromosome"/>
</dbReference>
<dbReference type="KEGG" id="hil:HICON_15370"/>
<accession>A0AAV2U494</accession>
<protein>
    <submittedName>
        <fullName evidence="1">Uncharacterized protein</fullName>
    </submittedName>
</protein>
<dbReference type="AlphaFoldDB" id="A0AAV2U494"/>